<dbReference type="RefSeq" id="YP_009188431.1">
    <property type="nucleotide sequence ID" value="NC_028665.1"/>
</dbReference>
<evidence type="ECO:0000313" key="1">
    <source>
        <dbReference type="EMBL" id="AKI28705.1"/>
    </source>
</evidence>
<name>A0A0K0MX32_9CAUD</name>
<keyword evidence="2" id="KW-1185">Reference proteome</keyword>
<accession>A0A0K0MX32</accession>
<dbReference type="GeneID" id="26516847"/>
<gene>
    <name evidence="1" type="ORF">GTE6_63</name>
</gene>
<organism evidence="1 2">
    <name type="scientific">Gordonia phage GTE6</name>
    <dbReference type="NCBI Taxonomy" id="1647474"/>
    <lineage>
        <taxon>Viruses</taxon>
        <taxon>Duplodnaviria</taxon>
        <taxon>Heunggongvirae</taxon>
        <taxon>Uroviricota</taxon>
        <taxon>Caudoviricetes</taxon>
        <taxon>Stackebrandtviridae</taxon>
        <taxon>Schenleyvirinae</taxon>
        <taxon>Dexdertvirus</taxon>
        <taxon>Dexdertvirus GTE6</taxon>
    </lineage>
</organism>
<reference evidence="1 2" key="1">
    <citation type="journal article" date="2015" name="PLoS ONE">
        <title>Lysis to Kill: Evaluation of the Lytic Abilities, and Genomics of Nine Bacteriophages Infective for Gordonia spp. and Their Potential Use in Activated Sludge Foam Biocontrol.</title>
        <authorList>
            <person name="Dyson Z.A."/>
            <person name="Tucci J."/>
            <person name="Seviour R.J."/>
            <person name="Petrovski S."/>
        </authorList>
    </citation>
    <scope>NUCLEOTIDE SEQUENCE [LARGE SCALE GENOMIC DNA]</scope>
</reference>
<dbReference type="Proteomes" id="UP000202434">
    <property type="component" value="Segment"/>
</dbReference>
<dbReference type="KEGG" id="vg:26516847"/>
<protein>
    <submittedName>
        <fullName evidence="1">Putative holliday junction resolvase</fullName>
    </submittedName>
</protein>
<proteinExistence type="predicted"/>
<evidence type="ECO:0000313" key="2">
    <source>
        <dbReference type="Proteomes" id="UP000202434"/>
    </source>
</evidence>
<sequence>MTEHTLTQLMASTAQYNERTDTRDHVDKVRIWASAGCECGNYSHAYIWIEQRTVTTMPDTVLDVLERVGRDALATHHLHVRTHTDA</sequence>
<dbReference type="EMBL" id="KR053200">
    <property type="protein sequence ID" value="AKI28705.1"/>
    <property type="molecule type" value="Genomic_DNA"/>
</dbReference>